<feature type="region of interest" description="Disordered" evidence="1">
    <location>
        <begin position="306"/>
        <end position="330"/>
    </location>
</feature>
<proteinExistence type="predicted"/>
<comment type="caution">
    <text evidence="2">The sequence shown here is derived from an EMBL/GenBank/DDBJ whole genome shotgun (WGS) entry which is preliminary data.</text>
</comment>
<dbReference type="EMBL" id="JRUQ01000129">
    <property type="protein sequence ID" value="KGT85984.1"/>
    <property type="molecule type" value="Genomic_DNA"/>
</dbReference>
<feature type="compositionally biased region" description="Low complexity" evidence="1">
    <location>
        <begin position="108"/>
        <end position="119"/>
    </location>
</feature>
<protein>
    <submittedName>
        <fullName evidence="2">Uncharacterized protein</fullName>
    </submittedName>
</protein>
<reference evidence="2 3" key="1">
    <citation type="submission" date="2014-10" db="EMBL/GenBank/DDBJ databases">
        <title>Genome sequence of Erwinia typographi M043b.</title>
        <authorList>
            <person name="Chan K.-G."/>
            <person name="Tan W.-S."/>
        </authorList>
    </citation>
    <scope>NUCLEOTIDE SEQUENCE [LARGE SCALE GENOMIC DNA]</scope>
    <source>
        <strain evidence="2 3">M043b</strain>
    </source>
</reference>
<accession>A0A0A3YKJ3</accession>
<feature type="compositionally biased region" description="Polar residues" evidence="1">
    <location>
        <begin position="26"/>
        <end position="39"/>
    </location>
</feature>
<organism evidence="2 3">
    <name type="scientific">Erwinia typographi</name>
    <dbReference type="NCBI Taxonomy" id="371042"/>
    <lineage>
        <taxon>Bacteria</taxon>
        <taxon>Pseudomonadati</taxon>
        <taxon>Pseudomonadota</taxon>
        <taxon>Gammaproteobacteria</taxon>
        <taxon>Enterobacterales</taxon>
        <taxon>Erwiniaceae</taxon>
        <taxon>Erwinia</taxon>
    </lineage>
</organism>
<evidence type="ECO:0000313" key="2">
    <source>
        <dbReference type="EMBL" id="KGT85984.1"/>
    </source>
</evidence>
<feature type="compositionally biased region" description="Polar residues" evidence="1">
    <location>
        <begin position="52"/>
        <end position="67"/>
    </location>
</feature>
<feature type="compositionally biased region" description="Polar residues" evidence="1">
    <location>
        <begin position="120"/>
        <end position="129"/>
    </location>
</feature>
<gene>
    <name evidence="2" type="ORF">NG99_27265</name>
</gene>
<keyword evidence="3" id="KW-1185">Reference proteome</keyword>
<feature type="compositionally biased region" description="Low complexity" evidence="1">
    <location>
        <begin position="134"/>
        <end position="161"/>
    </location>
</feature>
<evidence type="ECO:0000256" key="1">
    <source>
        <dbReference type="SAM" id="MobiDB-lite"/>
    </source>
</evidence>
<evidence type="ECO:0000313" key="3">
    <source>
        <dbReference type="Proteomes" id="UP000030351"/>
    </source>
</evidence>
<dbReference type="Proteomes" id="UP000030351">
    <property type="component" value="Unassembled WGS sequence"/>
</dbReference>
<feature type="region of interest" description="Disordered" evidence="1">
    <location>
        <begin position="108"/>
        <end position="233"/>
    </location>
</feature>
<feature type="region of interest" description="Disordered" evidence="1">
    <location>
        <begin position="1"/>
        <end position="85"/>
    </location>
</feature>
<sequence length="395" mass="40160">MSVNSFSSAGYVIPPQPSDNRFGPASGTSDLSSKTHSAGQSGGGINYGAAQSGGSALNFGNTMSQKHSAVDDAGSDGNTQNSGGELNQQISQLLSEILKMLMQFLQQNSGNSTDDSNGSPATSTDSAGSGSPVASALNNSLSSGAADTRSPTADAGAATAGNVAQPPEKASATTPAQPAPSTAAGSGGVDGQSSSTASTDSAAAASTTQDSGKSVGSGPRSFDITNNEDHDISLGMFDKDNKKVAEMKLKPGEMGTMNYQDNFTGVIKQADADGKYQDSASRLEFYNGFVNTSDIDGRNASISATDHNGFNIGDNKSIADDAPSNIVSEDSAGDKTIAGWYDGSTDTMKAGGQYMEDKLGTGDTYIHPNDDQLGQGSNPMRHTDAMNIDVSFGKA</sequence>
<feature type="compositionally biased region" description="Low complexity" evidence="1">
    <location>
        <begin position="170"/>
        <end position="184"/>
    </location>
</feature>
<name>A0A0A3YKJ3_9GAMM</name>
<dbReference type="AlphaFoldDB" id="A0A0A3YKJ3"/>
<feature type="compositionally biased region" description="Low complexity" evidence="1">
    <location>
        <begin position="192"/>
        <end position="211"/>
    </location>
</feature>
<feature type="compositionally biased region" description="Polar residues" evidence="1">
    <location>
        <begin position="76"/>
        <end position="85"/>
    </location>
</feature>